<evidence type="ECO:0000256" key="1">
    <source>
        <dbReference type="PROSITE-ProRule" id="PRU00703"/>
    </source>
</evidence>
<sequence>MNSISKYTISIDASIKDALILLDKLSDDVLTLFVLHGKRLVGTITDGDIRRALIKDIPISTSVEDVMNKEFKYVRPQENDIQKIRALRAYGIQLLPCISEKGELLRIYNLKKKKSLLPINVVLMAGGRGERLRPLTEKIPKPLLPIGDKAIIDYNVDRLIEYGIEDIYITTNYLAEQIEQHFEKERDHIKIKCFREEKYLGTIASIKDIPFVKNDDVLVMNSDLFTNIDFEEFYRFFKENDADMSVAAVPYSVSIPYGIIELEGKKITAIKEKPTYNHYVNAGIYIIKRSLLDMIPDNTFYDATDFINLLTSIGKSVIRYPLVGYWVDIGKHEDYKKVQDLVKHLDLT</sequence>
<protein>
    <submittedName>
        <fullName evidence="3">Nucleotidyltransferase</fullName>
    </submittedName>
</protein>
<evidence type="ECO:0000313" key="4">
    <source>
        <dbReference type="Proteomes" id="UP000219259"/>
    </source>
</evidence>
<dbReference type="Gene3D" id="3.10.580.10">
    <property type="entry name" value="CBS-domain"/>
    <property type="match status" value="1"/>
</dbReference>
<name>A0A2A6E9B3_TANFO</name>
<keyword evidence="3" id="KW-0808">Transferase</keyword>
<reference evidence="3 4" key="1">
    <citation type="submission" date="2017-09" db="EMBL/GenBank/DDBJ databases">
        <title>Phase variable restriction modification systems are present in the genome sequences of periodontal pathogens Prevotella intermedia, Tannerella forsythia and Porphyromonas gingivalis.</title>
        <authorList>
            <person name="Haigh R.D."/>
            <person name="Crawford L."/>
            <person name="Ralph J."/>
            <person name="Wanford J."/>
            <person name="Vartoukian S.R."/>
            <person name="Hijazib K."/>
            <person name="Wade W."/>
            <person name="Oggioni M.R."/>
        </authorList>
    </citation>
    <scope>NUCLEOTIDE SEQUENCE [LARGE SCALE GENOMIC DNA]</scope>
    <source>
        <strain evidence="3 4">WW11663</strain>
    </source>
</reference>
<dbReference type="AlphaFoldDB" id="A0A2A6E9B3"/>
<keyword evidence="1" id="KW-0129">CBS domain</keyword>
<dbReference type="Gene3D" id="3.90.550.10">
    <property type="entry name" value="Spore Coat Polysaccharide Biosynthesis Protein SpsA, Chain A"/>
    <property type="match status" value="1"/>
</dbReference>
<dbReference type="Pfam" id="PF00483">
    <property type="entry name" value="NTP_transferase"/>
    <property type="match status" value="1"/>
</dbReference>
<dbReference type="SUPFAM" id="SSF54631">
    <property type="entry name" value="CBS-domain pair"/>
    <property type="match status" value="1"/>
</dbReference>
<evidence type="ECO:0000259" key="2">
    <source>
        <dbReference type="PROSITE" id="PS51371"/>
    </source>
</evidence>
<dbReference type="Proteomes" id="UP000219259">
    <property type="component" value="Unassembled WGS sequence"/>
</dbReference>
<dbReference type="InterPro" id="IPR029044">
    <property type="entry name" value="Nucleotide-diphossugar_trans"/>
</dbReference>
<dbReference type="PROSITE" id="PS51371">
    <property type="entry name" value="CBS"/>
    <property type="match status" value="1"/>
</dbReference>
<feature type="domain" description="CBS" evidence="2">
    <location>
        <begin position="1"/>
        <end position="59"/>
    </location>
</feature>
<organism evidence="3 4">
    <name type="scientific">Tannerella forsythia</name>
    <name type="common">Bacteroides forsythus</name>
    <dbReference type="NCBI Taxonomy" id="28112"/>
    <lineage>
        <taxon>Bacteria</taxon>
        <taxon>Pseudomonadati</taxon>
        <taxon>Bacteroidota</taxon>
        <taxon>Bacteroidia</taxon>
        <taxon>Bacteroidales</taxon>
        <taxon>Tannerellaceae</taxon>
        <taxon>Tannerella</taxon>
    </lineage>
</organism>
<proteinExistence type="predicted"/>
<dbReference type="SUPFAM" id="SSF53448">
    <property type="entry name" value="Nucleotide-diphospho-sugar transferases"/>
    <property type="match status" value="1"/>
</dbReference>
<dbReference type="GO" id="GO:0016740">
    <property type="term" value="F:transferase activity"/>
    <property type="evidence" value="ECO:0007669"/>
    <property type="project" value="UniProtKB-KW"/>
</dbReference>
<dbReference type="CDD" id="cd06426">
    <property type="entry name" value="NTP_transferase_like_2"/>
    <property type="match status" value="1"/>
</dbReference>
<dbReference type="EMBL" id="NSLJ01000009">
    <property type="protein sequence ID" value="PDP44195.1"/>
    <property type="molecule type" value="Genomic_DNA"/>
</dbReference>
<gene>
    <name evidence="3" type="ORF">CLI86_04915</name>
</gene>
<comment type="caution">
    <text evidence="3">The sequence shown here is derived from an EMBL/GenBank/DDBJ whole genome shotgun (WGS) entry which is preliminary data.</text>
</comment>
<dbReference type="PANTHER" id="PTHR22572">
    <property type="entry name" value="SUGAR-1-PHOSPHATE GUANYL TRANSFERASE"/>
    <property type="match status" value="1"/>
</dbReference>
<dbReference type="InterPro" id="IPR000644">
    <property type="entry name" value="CBS_dom"/>
</dbReference>
<dbReference type="InterPro" id="IPR005835">
    <property type="entry name" value="NTP_transferase_dom"/>
</dbReference>
<evidence type="ECO:0000313" key="3">
    <source>
        <dbReference type="EMBL" id="PDP44195.1"/>
    </source>
</evidence>
<dbReference type="InterPro" id="IPR046342">
    <property type="entry name" value="CBS_dom_sf"/>
</dbReference>
<accession>A0A2A6E9B3</accession>
<dbReference type="InterPro" id="IPR050486">
    <property type="entry name" value="Mannose-1P_guanyltransferase"/>
</dbReference>
<dbReference type="Pfam" id="PF00571">
    <property type="entry name" value="CBS"/>
    <property type="match status" value="1"/>
</dbReference>
<dbReference type="RefSeq" id="WP_060827572.1">
    <property type="nucleotide sequence ID" value="NZ_CAJPTF010000004.1"/>
</dbReference>